<evidence type="ECO:0000313" key="1">
    <source>
        <dbReference type="EMBL" id="JAU70713.1"/>
    </source>
</evidence>
<name>A0A1J3HR54_NOCCA</name>
<protein>
    <submittedName>
        <fullName evidence="1">Long-chain-alcohol oxidase FAO1</fullName>
    </submittedName>
</protein>
<reference evidence="1" key="1">
    <citation type="submission" date="2016-07" db="EMBL/GenBank/DDBJ databases">
        <title>De novo transcriptome assembly of four accessions of the metal hyperaccumulator plant Noccaea caerulescens.</title>
        <authorList>
            <person name="Blande D."/>
            <person name="Halimaa P."/>
            <person name="Tervahauta A.I."/>
            <person name="Aarts M.G."/>
            <person name="Karenlampi S.O."/>
        </authorList>
    </citation>
    <scope>NUCLEOTIDE SEQUENCE</scope>
</reference>
<accession>A0A1J3HR54</accession>
<dbReference type="AlphaFoldDB" id="A0A1J3HR54"/>
<gene>
    <name evidence="1" type="ORF">LE_TR3784_c2_g1_i1_g.12554</name>
</gene>
<dbReference type="EMBL" id="GEVL01006628">
    <property type="protein sequence ID" value="JAU70713.1"/>
    <property type="molecule type" value="Transcribed_RNA"/>
</dbReference>
<proteinExistence type="predicted"/>
<organism evidence="1">
    <name type="scientific">Noccaea caerulescens</name>
    <name type="common">Alpine penny-cress</name>
    <name type="synonym">Thlaspi caerulescens</name>
    <dbReference type="NCBI Taxonomy" id="107243"/>
    <lineage>
        <taxon>Eukaryota</taxon>
        <taxon>Viridiplantae</taxon>
        <taxon>Streptophyta</taxon>
        <taxon>Embryophyta</taxon>
        <taxon>Tracheophyta</taxon>
        <taxon>Spermatophyta</taxon>
        <taxon>Magnoliopsida</taxon>
        <taxon>eudicotyledons</taxon>
        <taxon>Gunneridae</taxon>
        <taxon>Pentapetalae</taxon>
        <taxon>rosids</taxon>
        <taxon>malvids</taxon>
        <taxon>Brassicales</taxon>
        <taxon>Brassicaceae</taxon>
        <taxon>Coluteocarpeae</taxon>
        <taxon>Noccaea</taxon>
    </lineage>
</organism>
<sequence>MGGRRRGEKRGNPLLRWSTKQESLSHGFSQSDLQALSAICEAIMPPVPLQSLDLEMKLKVLRNDALLSFFKSSTAHVRPDEVFFLQCFYFSI</sequence>